<proteinExistence type="predicted"/>
<dbReference type="Proteomes" id="UP000706525">
    <property type="component" value="Unassembled WGS sequence"/>
</dbReference>
<evidence type="ECO:0000313" key="2">
    <source>
        <dbReference type="Proteomes" id="UP000706525"/>
    </source>
</evidence>
<dbReference type="EMBL" id="CAJZAG010000005">
    <property type="protein sequence ID" value="CAG9172702.1"/>
    <property type="molecule type" value="Genomic_DNA"/>
</dbReference>
<protein>
    <submittedName>
        <fullName evidence="1">Uncharacterized protein</fullName>
    </submittedName>
</protein>
<sequence length="66" mass="7128">MATTLNIVDLHQEDELSSSRMTTITGGRDTARERAVLEAILLAKHIDTVLNEPDPAPGKTSMKLPG</sequence>
<accession>A0ABN7YLI4</accession>
<comment type="caution">
    <text evidence="1">The sequence shown here is derived from an EMBL/GenBank/DDBJ whole genome shotgun (WGS) entry which is preliminary data.</text>
</comment>
<name>A0ABN7YLI4_9BURK</name>
<organism evidence="1 2">
    <name type="scientific">Cupriavidus pampae</name>
    <dbReference type="NCBI Taxonomy" id="659251"/>
    <lineage>
        <taxon>Bacteria</taxon>
        <taxon>Pseudomonadati</taxon>
        <taxon>Pseudomonadota</taxon>
        <taxon>Betaproteobacteria</taxon>
        <taxon>Burkholderiales</taxon>
        <taxon>Burkholderiaceae</taxon>
        <taxon>Cupriavidus</taxon>
    </lineage>
</organism>
<reference evidence="1 2" key="1">
    <citation type="submission" date="2021-08" db="EMBL/GenBank/DDBJ databases">
        <authorList>
            <person name="Peeters C."/>
        </authorList>
    </citation>
    <scope>NUCLEOTIDE SEQUENCE [LARGE SCALE GENOMIC DNA]</scope>
    <source>
        <strain evidence="1 2">LMG 32289</strain>
    </source>
</reference>
<keyword evidence="2" id="KW-1185">Reference proteome</keyword>
<gene>
    <name evidence="1" type="ORF">LMG32289_02657</name>
</gene>
<evidence type="ECO:0000313" key="1">
    <source>
        <dbReference type="EMBL" id="CAG9172702.1"/>
    </source>
</evidence>
<dbReference type="RefSeq" id="WP_223988831.1">
    <property type="nucleotide sequence ID" value="NZ_CAJZAG010000005.1"/>
</dbReference>